<dbReference type="Pfam" id="PF01810">
    <property type="entry name" value="LysE"/>
    <property type="match status" value="1"/>
</dbReference>
<dbReference type="Proteomes" id="UP000533900">
    <property type="component" value="Unassembled WGS sequence"/>
</dbReference>
<feature type="transmembrane region" description="Helical" evidence="6">
    <location>
        <begin position="6"/>
        <end position="27"/>
    </location>
</feature>
<feature type="transmembrane region" description="Helical" evidence="6">
    <location>
        <begin position="187"/>
        <end position="205"/>
    </location>
</feature>
<evidence type="ECO:0000256" key="6">
    <source>
        <dbReference type="SAM" id="Phobius"/>
    </source>
</evidence>
<keyword evidence="3 6" id="KW-0812">Transmembrane</keyword>
<keyword evidence="2" id="KW-1003">Cell membrane</keyword>
<comment type="subcellular location">
    <subcellularLocation>
        <location evidence="1">Cell membrane</location>
        <topology evidence="1">Multi-pass membrane protein</topology>
    </subcellularLocation>
</comment>
<dbReference type="GO" id="GO:0005886">
    <property type="term" value="C:plasma membrane"/>
    <property type="evidence" value="ECO:0007669"/>
    <property type="project" value="UniProtKB-SubCell"/>
</dbReference>
<reference evidence="7" key="1">
    <citation type="submission" date="2020-08" db="EMBL/GenBank/DDBJ databases">
        <title>Winogradskyella ouciana sp. nov., isolated from the hadal seawater of the Mariana Trench.</title>
        <authorList>
            <person name="He X."/>
        </authorList>
    </citation>
    <scope>NUCLEOTIDE SEQUENCE [LARGE SCALE GENOMIC DNA]</scope>
    <source>
        <strain evidence="7">KCTC 52348</strain>
    </source>
</reference>
<evidence type="ECO:0000313" key="7">
    <source>
        <dbReference type="EMBL" id="MBC2846296.1"/>
    </source>
</evidence>
<feature type="transmembrane region" description="Helical" evidence="6">
    <location>
        <begin position="39"/>
        <end position="58"/>
    </location>
</feature>
<evidence type="ECO:0000256" key="3">
    <source>
        <dbReference type="ARBA" id="ARBA00022692"/>
    </source>
</evidence>
<evidence type="ECO:0000256" key="1">
    <source>
        <dbReference type="ARBA" id="ARBA00004651"/>
    </source>
</evidence>
<feature type="transmembrane region" description="Helical" evidence="6">
    <location>
        <begin position="144"/>
        <end position="166"/>
    </location>
</feature>
<gene>
    <name evidence="7" type="ORF">H7F21_14410</name>
</gene>
<accession>A0A842IX76</accession>
<organism evidence="7 8">
    <name type="scientific">Winogradskyella flava</name>
    <dbReference type="NCBI Taxonomy" id="1884876"/>
    <lineage>
        <taxon>Bacteria</taxon>
        <taxon>Pseudomonadati</taxon>
        <taxon>Bacteroidota</taxon>
        <taxon>Flavobacteriia</taxon>
        <taxon>Flavobacteriales</taxon>
        <taxon>Flavobacteriaceae</taxon>
        <taxon>Winogradskyella</taxon>
    </lineage>
</organism>
<evidence type="ECO:0000256" key="4">
    <source>
        <dbReference type="ARBA" id="ARBA00022989"/>
    </source>
</evidence>
<sequence>MIIIYLFIGLITSIIGALPLGATNIAVINTTLKHNTRQAFKISFAAGFAEVILSYYALHCNMTVRNFFESNQWIQILIALLLLSAGGFLFFKSTKKKSDRKQLKTSKYMTGFLLGLLNPPVLLFWLVIYGVINNYAFSLSIESSFLVLFLFFFGVYLGKLITLHLYSKFSLIIRQKFENINTIINKVTGSLLFVIGLINVIKIYVI</sequence>
<evidence type="ECO:0000313" key="8">
    <source>
        <dbReference type="Proteomes" id="UP000533900"/>
    </source>
</evidence>
<comment type="caution">
    <text evidence="7">The sequence shown here is derived from an EMBL/GenBank/DDBJ whole genome shotgun (WGS) entry which is preliminary data.</text>
</comment>
<proteinExistence type="predicted"/>
<feature type="transmembrane region" description="Helical" evidence="6">
    <location>
        <begin position="112"/>
        <end position="132"/>
    </location>
</feature>
<name>A0A842IX76_9FLAO</name>
<evidence type="ECO:0000256" key="2">
    <source>
        <dbReference type="ARBA" id="ARBA00022475"/>
    </source>
</evidence>
<dbReference type="GO" id="GO:0006865">
    <property type="term" value="P:amino acid transport"/>
    <property type="evidence" value="ECO:0007669"/>
    <property type="project" value="InterPro"/>
</dbReference>
<keyword evidence="8" id="KW-1185">Reference proteome</keyword>
<keyword evidence="5 6" id="KW-0472">Membrane</keyword>
<keyword evidence="4 6" id="KW-1133">Transmembrane helix</keyword>
<protein>
    <submittedName>
        <fullName evidence="7">LysE family transporter</fullName>
    </submittedName>
</protein>
<dbReference type="RefSeq" id="WP_185790014.1">
    <property type="nucleotide sequence ID" value="NZ_JACLCP010000005.1"/>
</dbReference>
<dbReference type="AlphaFoldDB" id="A0A842IX76"/>
<evidence type="ECO:0000256" key="5">
    <source>
        <dbReference type="ARBA" id="ARBA00023136"/>
    </source>
</evidence>
<feature type="transmembrane region" description="Helical" evidence="6">
    <location>
        <begin position="73"/>
        <end position="91"/>
    </location>
</feature>
<dbReference type="EMBL" id="JACLCP010000005">
    <property type="protein sequence ID" value="MBC2846296.1"/>
    <property type="molecule type" value="Genomic_DNA"/>
</dbReference>
<dbReference type="InterPro" id="IPR001123">
    <property type="entry name" value="LeuE-type"/>
</dbReference>